<feature type="compositionally biased region" description="Low complexity" evidence="1">
    <location>
        <begin position="273"/>
        <end position="284"/>
    </location>
</feature>
<feature type="compositionally biased region" description="Low complexity" evidence="1">
    <location>
        <begin position="303"/>
        <end position="313"/>
    </location>
</feature>
<gene>
    <name evidence="2" type="ORF">DFJ43DRAFT_1160780</name>
</gene>
<feature type="compositionally biased region" description="Polar residues" evidence="1">
    <location>
        <begin position="584"/>
        <end position="595"/>
    </location>
</feature>
<name>A0AA38MUW1_9AGAR</name>
<evidence type="ECO:0000313" key="3">
    <source>
        <dbReference type="Proteomes" id="UP001176059"/>
    </source>
</evidence>
<evidence type="ECO:0000313" key="2">
    <source>
        <dbReference type="EMBL" id="KAJ3714626.1"/>
    </source>
</evidence>
<feature type="compositionally biased region" description="Low complexity" evidence="1">
    <location>
        <begin position="619"/>
        <end position="635"/>
    </location>
</feature>
<feature type="compositionally biased region" description="Acidic residues" evidence="1">
    <location>
        <begin position="564"/>
        <end position="573"/>
    </location>
</feature>
<dbReference type="EMBL" id="JANVFO010000090">
    <property type="protein sequence ID" value="KAJ3714626.1"/>
    <property type="molecule type" value="Genomic_DNA"/>
</dbReference>
<reference evidence="2" key="1">
    <citation type="submission" date="2022-08" db="EMBL/GenBank/DDBJ databases">
        <authorList>
            <consortium name="DOE Joint Genome Institute"/>
            <person name="Min B."/>
            <person name="Sierra-Patev S."/>
            <person name="Naranjo-Ortiz M."/>
            <person name="Looney B."/>
            <person name="Konkel Z."/>
            <person name="Slot J.C."/>
            <person name="Sakamoto Y."/>
            <person name="Steenwyk J.L."/>
            <person name="Rokas A."/>
            <person name="Carro J."/>
            <person name="Camarero S."/>
            <person name="Ferreira P."/>
            <person name="Molpeceres G."/>
            <person name="Ruiz-duenas F.J."/>
            <person name="Serrano A."/>
            <person name="Henrissat B."/>
            <person name="Drula E."/>
            <person name="Hughes K.W."/>
            <person name="Mata J.L."/>
            <person name="Ishikawa N.K."/>
            <person name="Vargas-Isla R."/>
            <person name="Ushijima S."/>
            <person name="Smith C.A."/>
            <person name="Ahrendt S."/>
            <person name="Andreopoulos W."/>
            <person name="He G."/>
            <person name="LaButti K."/>
            <person name="Lipzen A."/>
            <person name="Ng V."/>
            <person name="Riley R."/>
            <person name="Sandor L."/>
            <person name="Barry K."/>
            <person name="Martinez A.T."/>
            <person name="Xiao Y."/>
            <person name="Gibbons J.G."/>
            <person name="Terashima K."/>
            <person name="Hibbett D.S."/>
            <person name="Grigoriev I.V."/>
        </authorList>
    </citation>
    <scope>NUCLEOTIDE SEQUENCE</scope>
    <source>
        <strain evidence="2">ET3784</strain>
    </source>
</reference>
<feature type="compositionally biased region" description="Basic and acidic residues" evidence="1">
    <location>
        <begin position="478"/>
        <end position="496"/>
    </location>
</feature>
<feature type="region of interest" description="Disordered" evidence="1">
    <location>
        <begin position="1"/>
        <end position="48"/>
    </location>
</feature>
<reference evidence="2" key="2">
    <citation type="journal article" date="2023" name="Proc. Natl. Acad. Sci. U.S.A.">
        <title>A global phylogenomic analysis of the shiitake genus Lentinula.</title>
        <authorList>
            <person name="Sierra-Patev S."/>
            <person name="Min B."/>
            <person name="Naranjo-Ortiz M."/>
            <person name="Looney B."/>
            <person name="Konkel Z."/>
            <person name="Slot J.C."/>
            <person name="Sakamoto Y."/>
            <person name="Steenwyk J.L."/>
            <person name="Rokas A."/>
            <person name="Carro J."/>
            <person name="Camarero S."/>
            <person name="Ferreira P."/>
            <person name="Molpeceres G."/>
            <person name="Ruiz-Duenas F.J."/>
            <person name="Serrano A."/>
            <person name="Henrissat B."/>
            <person name="Drula E."/>
            <person name="Hughes K.W."/>
            <person name="Mata J.L."/>
            <person name="Ishikawa N.K."/>
            <person name="Vargas-Isla R."/>
            <person name="Ushijima S."/>
            <person name="Smith C.A."/>
            <person name="Donoghue J."/>
            <person name="Ahrendt S."/>
            <person name="Andreopoulos W."/>
            <person name="He G."/>
            <person name="LaButti K."/>
            <person name="Lipzen A."/>
            <person name="Ng V."/>
            <person name="Riley R."/>
            <person name="Sandor L."/>
            <person name="Barry K."/>
            <person name="Martinez A.T."/>
            <person name="Xiao Y."/>
            <person name="Gibbons J.G."/>
            <person name="Terashima K."/>
            <person name="Grigoriev I.V."/>
            <person name="Hibbett D."/>
        </authorList>
    </citation>
    <scope>NUCLEOTIDE SEQUENCE</scope>
    <source>
        <strain evidence="2">ET3784</strain>
    </source>
</reference>
<feature type="compositionally biased region" description="Basic and acidic residues" evidence="1">
    <location>
        <begin position="314"/>
        <end position="323"/>
    </location>
</feature>
<feature type="compositionally biased region" description="Polar residues" evidence="1">
    <location>
        <begin position="454"/>
        <end position="463"/>
    </location>
</feature>
<feature type="compositionally biased region" description="Acidic residues" evidence="1">
    <location>
        <begin position="1"/>
        <end position="16"/>
    </location>
</feature>
<feature type="compositionally biased region" description="Acidic residues" evidence="1">
    <location>
        <begin position="370"/>
        <end position="384"/>
    </location>
</feature>
<feature type="region of interest" description="Disordered" evidence="1">
    <location>
        <begin position="240"/>
        <end position="635"/>
    </location>
</feature>
<dbReference type="Proteomes" id="UP001176059">
    <property type="component" value="Unassembled WGS sequence"/>
</dbReference>
<keyword evidence="3" id="KW-1185">Reference proteome</keyword>
<organism evidence="2 3">
    <name type="scientific">Lentinula guzmanii</name>
    <dbReference type="NCBI Taxonomy" id="2804957"/>
    <lineage>
        <taxon>Eukaryota</taxon>
        <taxon>Fungi</taxon>
        <taxon>Dikarya</taxon>
        <taxon>Basidiomycota</taxon>
        <taxon>Agaricomycotina</taxon>
        <taxon>Agaricomycetes</taxon>
        <taxon>Agaricomycetidae</taxon>
        <taxon>Agaricales</taxon>
        <taxon>Marasmiineae</taxon>
        <taxon>Omphalotaceae</taxon>
        <taxon>Lentinula</taxon>
    </lineage>
</organism>
<feature type="compositionally biased region" description="Low complexity" evidence="1">
    <location>
        <begin position="105"/>
        <end position="122"/>
    </location>
</feature>
<feature type="compositionally biased region" description="Low complexity" evidence="1">
    <location>
        <begin position="190"/>
        <end position="201"/>
    </location>
</feature>
<feature type="compositionally biased region" description="Basic and acidic residues" evidence="1">
    <location>
        <begin position="519"/>
        <end position="533"/>
    </location>
</feature>
<feature type="compositionally biased region" description="Polar residues" evidence="1">
    <location>
        <begin position="324"/>
        <end position="335"/>
    </location>
</feature>
<accession>A0AA38MUW1</accession>
<evidence type="ECO:0000256" key="1">
    <source>
        <dbReference type="SAM" id="MobiDB-lite"/>
    </source>
</evidence>
<feature type="compositionally biased region" description="Polar residues" evidence="1">
    <location>
        <begin position="29"/>
        <end position="48"/>
    </location>
</feature>
<sequence length="635" mass="68136">MYDEEIVADSEGEDDLFGPSRAVPDDPRSTTSNVLAASTSNLADTSAISEFSTSKATAGDAIYNFSNPSVAPISNAHAASTPSTITNSNTATSSRPRPKPKPKTVRTAAPGNSSEKTSSSTSNIEMFDMTLSIADRAKMRKRNSDIQTSSFSVVPPYSPEIIELSSDDELSLRPANKLKRTTTEKKTTKKPSPTATAARPSNHVRLVSPVQEPDADISLSFALPMVATSPALAWSGERNRASSILPPSDPPQSTPSEFFDDIPAIETLPNPPSSATSASISFASRTNRAHMNSDLVMPPAPAPFFADPSSSPRSFDHHPDHDLNNNINTGNSYATMQVMDSVLMPPPPVVPPGGESKVKKPRTKKRKVNDDDDDFMVDAEDWAGDEPKDKGKKAKSKGKEKLATLKPKGKASTTVKGKGKQKQALNIPAQSPGPVEDIDELLMSTITIPPRNAIATTSNSFSSPLEPESQRGSPSTKRTRDAVDRQKDKKNEEQRQASRKKLRRSVDEVTDVQAGVDVDDLHLGPDKNNKDMDVDVNDNDSSKSALHKSSGKGKKGGAARVVISEDEDEDEDELSLRRGEAEGMTTTAKSNSNSRAKPRLNATRSIVSEDEEEHETAAADDTGSKSSLKASFSSL</sequence>
<comment type="caution">
    <text evidence="2">The sequence shown here is derived from an EMBL/GenBank/DDBJ whole genome shotgun (WGS) entry which is preliminary data.</text>
</comment>
<feature type="compositionally biased region" description="Basic residues" evidence="1">
    <location>
        <begin position="545"/>
        <end position="557"/>
    </location>
</feature>
<feature type="region of interest" description="Disordered" evidence="1">
    <location>
        <begin position="172"/>
        <end position="206"/>
    </location>
</feature>
<feature type="compositionally biased region" description="Low complexity" evidence="1">
    <location>
        <begin position="78"/>
        <end position="95"/>
    </location>
</feature>
<feature type="region of interest" description="Disordered" evidence="1">
    <location>
        <begin position="67"/>
        <end position="126"/>
    </location>
</feature>
<protein>
    <submittedName>
        <fullName evidence="2">Uncharacterized protein</fullName>
    </submittedName>
</protein>
<proteinExistence type="predicted"/>
<dbReference type="AlphaFoldDB" id="A0AA38MUW1"/>